<dbReference type="SUPFAM" id="SSF50891">
    <property type="entry name" value="Cyclophilin-like"/>
    <property type="match status" value="1"/>
</dbReference>
<feature type="domain" description="PPIase cyclophilin-type" evidence="9">
    <location>
        <begin position="41"/>
        <end position="169"/>
    </location>
</feature>
<dbReference type="Gene3D" id="2.40.100.10">
    <property type="entry name" value="Cyclophilin-like"/>
    <property type="match status" value="1"/>
</dbReference>
<dbReference type="InterPro" id="IPR001179">
    <property type="entry name" value="PPIase_FKBP_dom"/>
</dbReference>
<comment type="similarity">
    <text evidence="2">Belongs to the cyclophilin-type PPIase family.</text>
</comment>
<feature type="domain" description="PPIase FKBP-type" evidence="8">
    <location>
        <begin position="251"/>
        <end position="339"/>
    </location>
</feature>
<keyword evidence="5 6" id="KW-0413">Isomerase</keyword>
<dbReference type="Pfam" id="PF00254">
    <property type="entry name" value="FKBP_C"/>
    <property type="match status" value="1"/>
</dbReference>
<evidence type="ECO:0000256" key="3">
    <source>
        <dbReference type="ARBA" id="ARBA00013194"/>
    </source>
</evidence>
<dbReference type="PROSITE" id="PS50059">
    <property type="entry name" value="FKBP_PPIASE"/>
    <property type="match status" value="1"/>
</dbReference>
<dbReference type="CDD" id="cd00317">
    <property type="entry name" value="cyclophilin"/>
    <property type="match status" value="1"/>
</dbReference>
<evidence type="ECO:0000256" key="5">
    <source>
        <dbReference type="ARBA" id="ARBA00023235"/>
    </source>
</evidence>
<sequence length="340" mass="36735">MKHRSVFSAIILVLSSFSIISCQAQESRPDGMYAILKTNKGNIVISLEFEKAPLTVGNFVGLAEGKLDATKGKPFYNGLTFHRVVADFVVQGGDPIGDGTGGPGYRFPDEIVPDLKHDAPGVVSMANAGPNTNGSQFFITLEAAPWLDGKHSVFGKVIEGMDVVKQIQQGDRIESVTIQRFGAKAKAFDASQKAWDQRLSAAYATLNALNAQKRESDLALIAQKWPDLKPDEKGIFQKTIRKGFGDTPKTGSKVSVIYKGMLLDGTVFDQSSLSGGPFSFTIGKGEVIDGWDSVVSTMQKGEKRFVIIPPELAYGAQSIGDVIPPNSFLAFEIELVSIRE</sequence>
<evidence type="ECO:0000256" key="2">
    <source>
        <dbReference type="ARBA" id="ARBA00007365"/>
    </source>
</evidence>
<evidence type="ECO:0000256" key="4">
    <source>
        <dbReference type="ARBA" id="ARBA00023110"/>
    </source>
</evidence>
<dbReference type="PROSITE" id="PS51257">
    <property type="entry name" value="PROKAR_LIPOPROTEIN"/>
    <property type="match status" value="1"/>
</dbReference>
<comment type="catalytic activity">
    <reaction evidence="1 6">
        <text>[protein]-peptidylproline (omega=180) = [protein]-peptidylproline (omega=0)</text>
        <dbReference type="Rhea" id="RHEA:16237"/>
        <dbReference type="Rhea" id="RHEA-COMP:10747"/>
        <dbReference type="Rhea" id="RHEA-COMP:10748"/>
        <dbReference type="ChEBI" id="CHEBI:83833"/>
        <dbReference type="ChEBI" id="CHEBI:83834"/>
        <dbReference type="EC" id="5.2.1.8"/>
    </reaction>
</comment>
<dbReference type="SUPFAM" id="SSF54534">
    <property type="entry name" value="FKBP-like"/>
    <property type="match status" value="1"/>
</dbReference>
<keyword evidence="4 6" id="KW-0697">Rotamase</keyword>
<dbReference type="PROSITE" id="PS50072">
    <property type="entry name" value="CSA_PPIASE_2"/>
    <property type="match status" value="1"/>
</dbReference>
<dbReference type="Gene3D" id="3.10.50.40">
    <property type="match status" value="1"/>
</dbReference>
<dbReference type="PRINTS" id="PR00153">
    <property type="entry name" value="CSAPPISMRASE"/>
</dbReference>
<name>A0A3P3XHJ6_9SPIR</name>
<evidence type="ECO:0000256" key="7">
    <source>
        <dbReference type="SAM" id="SignalP"/>
    </source>
</evidence>
<evidence type="ECO:0000259" key="9">
    <source>
        <dbReference type="PROSITE" id="PS50072"/>
    </source>
</evidence>
<dbReference type="AlphaFoldDB" id="A0A3P3XHJ6"/>
<evidence type="ECO:0000256" key="1">
    <source>
        <dbReference type="ARBA" id="ARBA00000971"/>
    </source>
</evidence>
<gene>
    <name evidence="10" type="ORF">SPIROBIBN47_210188</name>
</gene>
<dbReference type="InterPro" id="IPR044666">
    <property type="entry name" value="Cyclophilin_A-like"/>
</dbReference>
<dbReference type="PANTHER" id="PTHR45625">
    <property type="entry name" value="PEPTIDYL-PROLYL CIS-TRANS ISOMERASE-RELATED"/>
    <property type="match status" value="1"/>
</dbReference>
<evidence type="ECO:0000256" key="6">
    <source>
        <dbReference type="PROSITE-ProRule" id="PRU00277"/>
    </source>
</evidence>
<feature type="signal peptide" evidence="7">
    <location>
        <begin position="1"/>
        <end position="24"/>
    </location>
</feature>
<dbReference type="GO" id="GO:0003755">
    <property type="term" value="F:peptidyl-prolyl cis-trans isomerase activity"/>
    <property type="evidence" value="ECO:0007669"/>
    <property type="project" value="UniProtKB-KW"/>
</dbReference>
<organism evidence="10">
    <name type="scientific">uncultured spirochete</name>
    <dbReference type="NCBI Taxonomy" id="156406"/>
    <lineage>
        <taxon>Bacteria</taxon>
        <taxon>Pseudomonadati</taxon>
        <taxon>Spirochaetota</taxon>
        <taxon>Spirochaetia</taxon>
        <taxon>Spirochaetales</taxon>
        <taxon>environmental samples</taxon>
    </lineage>
</organism>
<evidence type="ECO:0000259" key="8">
    <source>
        <dbReference type="PROSITE" id="PS50059"/>
    </source>
</evidence>
<dbReference type="GO" id="GO:0006457">
    <property type="term" value="P:protein folding"/>
    <property type="evidence" value="ECO:0007669"/>
    <property type="project" value="InterPro"/>
</dbReference>
<dbReference type="InterPro" id="IPR002130">
    <property type="entry name" value="Cyclophilin-type_PPIase_dom"/>
</dbReference>
<dbReference type="PROSITE" id="PS00170">
    <property type="entry name" value="CSA_PPIASE_1"/>
    <property type="match status" value="1"/>
</dbReference>
<reference evidence="10" key="1">
    <citation type="submission" date="2017-02" db="EMBL/GenBank/DDBJ databases">
        <authorList>
            <person name="Regsiter A."/>
            <person name="William W."/>
        </authorList>
    </citation>
    <scope>NUCLEOTIDE SEQUENCE</scope>
    <source>
        <strain evidence="10">Bib</strain>
    </source>
</reference>
<dbReference type="InterPro" id="IPR029000">
    <property type="entry name" value="Cyclophilin-like_dom_sf"/>
</dbReference>
<dbReference type="InterPro" id="IPR046357">
    <property type="entry name" value="PPIase_dom_sf"/>
</dbReference>
<keyword evidence="7" id="KW-0732">Signal</keyword>
<dbReference type="FunFam" id="3.10.50.40:FF:000006">
    <property type="entry name" value="Peptidyl-prolyl cis-trans isomerase"/>
    <property type="match status" value="1"/>
</dbReference>
<dbReference type="InterPro" id="IPR020892">
    <property type="entry name" value="Cyclophilin-type_PPIase_CS"/>
</dbReference>
<proteinExistence type="inferred from homology"/>
<accession>A0A3P3XHJ6</accession>
<dbReference type="EMBL" id="FWDM01000014">
    <property type="protein sequence ID" value="SLM12037.1"/>
    <property type="molecule type" value="Genomic_DNA"/>
</dbReference>
<evidence type="ECO:0000313" key="10">
    <source>
        <dbReference type="EMBL" id="SLM12037.1"/>
    </source>
</evidence>
<feature type="chain" id="PRO_5018031023" description="peptidylprolyl isomerase" evidence="7">
    <location>
        <begin position="25"/>
        <end position="340"/>
    </location>
</feature>
<protein>
    <recommendedName>
        <fullName evidence="3 6">peptidylprolyl isomerase</fullName>
        <ecNumber evidence="3 6">5.2.1.8</ecNumber>
    </recommendedName>
</protein>
<dbReference type="PANTHER" id="PTHR45625:SF4">
    <property type="entry name" value="PEPTIDYLPROLYL ISOMERASE DOMAIN AND WD REPEAT-CONTAINING PROTEIN 1"/>
    <property type="match status" value="1"/>
</dbReference>
<dbReference type="Pfam" id="PF00160">
    <property type="entry name" value="Pro_isomerase"/>
    <property type="match status" value="1"/>
</dbReference>
<dbReference type="EC" id="5.2.1.8" evidence="3 6"/>